<dbReference type="PANTHER" id="PTHR10762:SF1">
    <property type="entry name" value="2-(3-AMINO-3-CARBOXYPROPYL)HISTIDINE SYNTHASE SUBUNIT 1"/>
    <property type="match status" value="1"/>
</dbReference>
<name>A0A7M7LMU4_NASVI</name>
<dbReference type="Pfam" id="PF01866">
    <property type="entry name" value="Diphthamide_syn"/>
    <property type="match status" value="1"/>
</dbReference>
<dbReference type="GO" id="GO:0051536">
    <property type="term" value="F:iron-sulfur cluster binding"/>
    <property type="evidence" value="ECO:0007669"/>
    <property type="project" value="UniProtKB-KW"/>
</dbReference>
<evidence type="ECO:0000313" key="15">
    <source>
        <dbReference type="EnsemblMetazoa" id="XP_001607847"/>
    </source>
</evidence>
<dbReference type="FunCoup" id="A0A7M7LMU4">
    <property type="interactions" value="1446"/>
</dbReference>
<dbReference type="InterPro" id="IPR042264">
    <property type="entry name" value="DPH1/DPH2_2"/>
</dbReference>
<dbReference type="PANTHER" id="PTHR10762">
    <property type="entry name" value="DIPHTHAMIDE BIOSYNTHESIS PROTEIN"/>
    <property type="match status" value="1"/>
</dbReference>
<sequence length="482" mass="53773">MNESDVSVTVNGAQVCQNKGEESVQDTCCSQTLTMKGVTATVSDSQSFKVDKKSELVENSSEQMEKKDEDLVVVVKAKPVRKVYKAPTRVNKIPQEILNDPLIKEAMSGLPSNYNFEIPKTIWRIRETKAKRVALQMPEGLLLFAPMISDIIQTFTEADTVIMGDVTYGACCVDDYSARALGADLLIHYGHSCLIPIDRTSGIKLLYIFVDIKIDTAHCVETIKFNFPVTTRLGLVSTIQFASTLQAIANELRKDGYSVTIPQSKPLSPGEILGCTAPQIKDVDILVYIGDGRFHLEAAMISNPNLTAYRYDPYEKKITIEKYDHVQMLANRKDAITRAKDAKIFGLILGTLGRQGSPTVLKTLENRIKSLKKQCIIILAPEIFPDKLRLFKSIDAFIQVACPRLSIDWGTQFDKPLLTPYEAAVALKMAELDETKPYPMDFYASASLGPWTPNHKPSELEKQNEFCCGKCKDEKNINKPCR</sequence>
<keyword evidence="10" id="KW-0411">Iron-sulfur</keyword>
<dbReference type="Gene3D" id="3.40.50.11840">
    <property type="entry name" value="Diphthamide synthesis DPH1/DPH2 domain 1"/>
    <property type="match status" value="1"/>
</dbReference>
<dbReference type="UniPathway" id="UPA00559"/>
<proteinExistence type="inferred from homology"/>
<organism evidence="15 16">
    <name type="scientific">Nasonia vitripennis</name>
    <name type="common">Parasitic wasp</name>
    <dbReference type="NCBI Taxonomy" id="7425"/>
    <lineage>
        <taxon>Eukaryota</taxon>
        <taxon>Metazoa</taxon>
        <taxon>Ecdysozoa</taxon>
        <taxon>Arthropoda</taxon>
        <taxon>Hexapoda</taxon>
        <taxon>Insecta</taxon>
        <taxon>Pterygota</taxon>
        <taxon>Neoptera</taxon>
        <taxon>Endopterygota</taxon>
        <taxon>Hymenoptera</taxon>
        <taxon>Apocrita</taxon>
        <taxon>Proctotrupomorpha</taxon>
        <taxon>Chalcidoidea</taxon>
        <taxon>Pteromalidae</taxon>
        <taxon>Pteromalinae</taxon>
        <taxon>Nasonia</taxon>
    </lineage>
</organism>
<comment type="pathway">
    <text evidence="2">Protein modification; peptidyl-diphthamide biosynthesis.</text>
</comment>
<dbReference type="SFLD" id="SFLDG01121">
    <property type="entry name" value="Diphthamide_biosynthesis"/>
    <property type="match status" value="1"/>
</dbReference>
<evidence type="ECO:0000256" key="1">
    <source>
        <dbReference type="ARBA" id="ARBA00001966"/>
    </source>
</evidence>
<dbReference type="FunFam" id="3.40.50.11850:FF:000001">
    <property type="entry name" value="2-(3-amino-3-carboxypropyl)histidine synthase subunit 1"/>
    <property type="match status" value="1"/>
</dbReference>
<dbReference type="AlphaFoldDB" id="A0A7M7LMU4"/>
<dbReference type="FunFam" id="3.40.50.11840:FF:000001">
    <property type="entry name" value="2-(3-amino-3-carboxypropyl)histidine synthase subunit 1"/>
    <property type="match status" value="1"/>
</dbReference>
<accession>A0A7M7LMU4</accession>
<evidence type="ECO:0000256" key="10">
    <source>
        <dbReference type="ARBA" id="ARBA00023014"/>
    </source>
</evidence>
<dbReference type="NCBIfam" id="TIGR00322">
    <property type="entry name" value="diphth2_R"/>
    <property type="match status" value="1"/>
</dbReference>
<keyword evidence="8" id="KW-0479">Metal-binding</keyword>
<dbReference type="FunFam" id="3.40.50.11860:FF:000002">
    <property type="entry name" value="2-(3-amino-3-carboxypropyl)histidine synthase subunit 1"/>
    <property type="match status" value="1"/>
</dbReference>
<evidence type="ECO:0000256" key="13">
    <source>
        <dbReference type="ARBA" id="ARBA00032789"/>
    </source>
</evidence>
<keyword evidence="16" id="KW-1185">Reference proteome</keyword>
<gene>
    <name evidence="15" type="primary">100124031</name>
</gene>
<dbReference type="Proteomes" id="UP000002358">
    <property type="component" value="Chromosome 5"/>
</dbReference>
<evidence type="ECO:0000256" key="8">
    <source>
        <dbReference type="ARBA" id="ARBA00022723"/>
    </source>
</evidence>
<dbReference type="Gene3D" id="3.40.50.11850">
    <property type="entry name" value="Diphthamide synthesis DPH1/DPH2 domain 2"/>
    <property type="match status" value="1"/>
</dbReference>
<evidence type="ECO:0000256" key="6">
    <source>
        <dbReference type="ARBA" id="ARBA00022679"/>
    </source>
</evidence>
<dbReference type="KEGG" id="nvi:100124031"/>
<dbReference type="SMR" id="A0A7M7LMU4"/>
<evidence type="ECO:0000256" key="5">
    <source>
        <dbReference type="ARBA" id="ARBA00021915"/>
    </source>
</evidence>
<dbReference type="InterPro" id="IPR016435">
    <property type="entry name" value="DPH1/DPH2"/>
</dbReference>
<dbReference type="Gene3D" id="3.40.50.11860">
    <property type="entry name" value="Diphthamide synthesis DPH1/DPH2 domain 3"/>
    <property type="match status" value="1"/>
</dbReference>
<comment type="cofactor">
    <cofactor evidence="1">
        <name>[4Fe-4S] cluster</name>
        <dbReference type="ChEBI" id="CHEBI:49883"/>
    </cofactor>
</comment>
<comment type="catalytic activity">
    <reaction evidence="14">
        <text>L-histidyl-[translation elongation factor 2] + S-adenosyl-L-methionine = 2-[(3S)-amino-3-carboxypropyl]-L-histidyl-[translation elongation factor 2] + S-methyl-5'-thioadenosine + H(+)</text>
        <dbReference type="Rhea" id="RHEA:36783"/>
        <dbReference type="Rhea" id="RHEA-COMP:9748"/>
        <dbReference type="Rhea" id="RHEA-COMP:9749"/>
        <dbReference type="ChEBI" id="CHEBI:15378"/>
        <dbReference type="ChEBI" id="CHEBI:17509"/>
        <dbReference type="ChEBI" id="CHEBI:29979"/>
        <dbReference type="ChEBI" id="CHEBI:59789"/>
        <dbReference type="ChEBI" id="CHEBI:73995"/>
        <dbReference type="EC" id="2.5.1.108"/>
    </reaction>
</comment>
<dbReference type="GO" id="GO:0090560">
    <property type="term" value="F:2-(3-amino-3-carboxypropyl)histidine synthase activity"/>
    <property type="evidence" value="ECO:0007669"/>
    <property type="project" value="UniProtKB-EC"/>
</dbReference>
<protein>
    <recommendedName>
        <fullName evidence="5">2-(3-amino-3-carboxypropyl)histidine synthase subunit 1</fullName>
        <ecNumber evidence="4">2.5.1.108</ecNumber>
    </recommendedName>
    <alternativeName>
        <fullName evidence="12">Diphthamide biosynthesis protein 1</fullName>
    </alternativeName>
    <alternativeName>
        <fullName evidence="13">Diphtheria toxin resistance protein 1</fullName>
    </alternativeName>
    <alternativeName>
        <fullName evidence="11">S-adenosyl-L-methionine:L-histidine 3-amino-3-carboxypropyltransferase 1</fullName>
    </alternativeName>
</protein>
<dbReference type="GO" id="GO:0046872">
    <property type="term" value="F:metal ion binding"/>
    <property type="evidence" value="ECO:0007669"/>
    <property type="project" value="UniProtKB-KW"/>
</dbReference>
<evidence type="ECO:0000256" key="7">
    <source>
        <dbReference type="ARBA" id="ARBA00022691"/>
    </source>
</evidence>
<evidence type="ECO:0000256" key="12">
    <source>
        <dbReference type="ARBA" id="ARBA00032574"/>
    </source>
</evidence>
<evidence type="ECO:0000256" key="9">
    <source>
        <dbReference type="ARBA" id="ARBA00023004"/>
    </source>
</evidence>
<keyword evidence="7" id="KW-0949">S-adenosyl-L-methionine</keyword>
<dbReference type="OrthoDB" id="1649088at2759"/>
<evidence type="ECO:0000313" key="16">
    <source>
        <dbReference type="Proteomes" id="UP000002358"/>
    </source>
</evidence>
<dbReference type="OMA" id="PGQVLGC"/>
<keyword evidence="9" id="KW-0408">Iron</keyword>
<comment type="similarity">
    <text evidence="3">Belongs to the DPH1/DPH2 family. DPH1 subfamily.</text>
</comment>
<keyword evidence="6" id="KW-0808">Transferase</keyword>
<dbReference type="InterPro" id="IPR042265">
    <property type="entry name" value="DPH1/DPH2_3"/>
</dbReference>
<evidence type="ECO:0000256" key="11">
    <source>
        <dbReference type="ARBA" id="ARBA00031690"/>
    </source>
</evidence>
<evidence type="ECO:0000256" key="2">
    <source>
        <dbReference type="ARBA" id="ARBA00005156"/>
    </source>
</evidence>
<dbReference type="EC" id="2.5.1.108" evidence="4"/>
<evidence type="ECO:0000256" key="3">
    <source>
        <dbReference type="ARBA" id="ARBA00010173"/>
    </source>
</evidence>
<dbReference type="InterPro" id="IPR042263">
    <property type="entry name" value="DPH1/DPH2_1"/>
</dbReference>
<evidence type="ECO:0000256" key="14">
    <source>
        <dbReference type="ARBA" id="ARBA00048403"/>
    </source>
</evidence>
<reference evidence="15" key="1">
    <citation type="submission" date="2021-01" db="UniProtKB">
        <authorList>
            <consortium name="EnsemblMetazoa"/>
        </authorList>
    </citation>
    <scope>IDENTIFICATION</scope>
</reference>
<dbReference type="InParanoid" id="A0A7M7LMU4"/>
<dbReference type="EnsemblMetazoa" id="XM_001607797">
    <property type="protein sequence ID" value="XP_001607847"/>
    <property type="gene ID" value="LOC100124031"/>
</dbReference>
<evidence type="ECO:0000256" key="4">
    <source>
        <dbReference type="ARBA" id="ARBA00012221"/>
    </source>
</evidence>
<dbReference type="SFLD" id="SFLDS00032">
    <property type="entry name" value="Radical_SAM_3-amino-3-carboxyp"/>
    <property type="match status" value="1"/>
</dbReference>
<dbReference type="GO" id="GO:0017183">
    <property type="term" value="P:protein histidyl modification to diphthamide"/>
    <property type="evidence" value="ECO:0007669"/>
    <property type="project" value="UniProtKB-UniPathway"/>
</dbReference>